<accession>A0A540VE82</accession>
<evidence type="ECO:0000259" key="3">
    <source>
        <dbReference type="Pfam" id="PF22725"/>
    </source>
</evidence>
<evidence type="ECO:0000259" key="2">
    <source>
        <dbReference type="Pfam" id="PF01408"/>
    </source>
</evidence>
<dbReference type="Gene3D" id="3.30.360.10">
    <property type="entry name" value="Dihydrodipicolinate Reductase, domain 2"/>
    <property type="match status" value="1"/>
</dbReference>
<dbReference type="Pfam" id="PF01408">
    <property type="entry name" value="GFO_IDH_MocA"/>
    <property type="match status" value="1"/>
</dbReference>
<dbReference type="InterPro" id="IPR000683">
    <property type="entry name" value="Gfo/Idh/MocA-like_OxRdtase_N"/>
</dbReference>
<dbReference type="Pfam" id="PF22725">
    <property type="entry name" value="GFO_IDH_MocA_C3"/>
    <property type="match status" value="1"/>
</dbReference>
<protein>
    <submittedName>
        <fullName evidence="4">Gfo/Idh/MocA family oxidoreductase</fullName>
    </submittedName>
</protein>
<feature type="domain" description="Gfo/Idh/MocA-like oxidoreductase N-terminal" evidence="2">
    <location>
        <begin position="21"/>
        <end position="124"/>
    </location>
</feature>
<keyword evidence="5" id="KW-1185">Reference proteome</keyword>
<dbReference type="InterPro" id="IPR055170">
    <property type="entry name" value="GFO_IDH_MocA-like_dom"/>
</dbReference>
<evidence type="ECO:0000313" key="5">
    <source>
        <dbReference type="Proteomes" id="UP000317371"/>
    </source>
</evidence>
<dbReference type="GO" id="GO:0016491">
    <property type="term" value="F:oxidoreductase activity"/>
    <property type="evidence" value="ECO:0007669"/>
    <property type="project" value="UniProtKB-KW"/>
</dbReference>
<dbReference type="OrthoDB" id="9815825at2"/>
<evidence type="ECO:0000313" key="4">
    <source>
        <dbReference type="EMBL" id="TQE95071.1"/>
    </source>
</evidence>
<dbReference type="GO" id="GO:0000166">
    <property type="term" value="F:nucleotide binding"/>
    <property type="evidence" value="ECO:0007669"/>
    <property type="project" value="InterPro"/>
</dbReference>
<reference evidence="4 5" key="1">
    <citation type="submission" date="2019-06" db="EMBL/GenBank/DDBJ databases">
        <title>Genome sequence of Litorilinea aerophila BAA-2444.</title>
        <authorList>
            <person name="Maclea K.S."/>
            <person name="Maurais E.G."/>
            <person name="Iannazzi L.C."/>
        </authorList>
    </citation>
    <scope>NUCLEOTIDE SEQUENCE [LARGE SCALE GENOMIC DNA]</scope>
    <source>
        <strain evidence="4 5">ATCC BAA-2444</strain>
    </source>
</reference>
<proteinExistence type="predicted"/>
<organism evidence="4 5">
    <name type="scientific">Litorilinea aerophila</name>
    <dbReference type="NCBI Taxonomy" id="1204385"/>
    <lineage>
        <taxon>Bacteria</taxon>
        <taxon>Bacillati</taxon>
        <taxon>Chloroflexota</taxon>
        <taxon>Caldilineae</taxon>
        <taxon>Caldilineales</taxon>
        <taxon>Caldilineaceae</taxon>
        <taxon>Litorilinea</taxon>
    </lineage>
</organism>
<dbReference type="PANTHER" id="PTHR43818:SF11">
    <property type="entry name" value="BCDNA.GH03377"/>
    <property type="match status" value="1"/>
</dbReference>
<sequence>MADKLRVGVLGLTHDHIWGNLRDLNASPLGELVAAADPNQELLDKVQAEHGAGQVFLSYEEMLDSVELDAVYVFSDNATGAELAVMAAERGLHVMVEKPMAADLEGAVQMLAAARQAGVKLMVNWPFAWWPQLQKALEMARSGAIGQVFSTKYRSAHAGPKELGCTPYFYNWLHDADLNGAGALMDYCCYGAALARTVLGQPSRVTGVVGHLLKDYVTVDDNAVIVMQWPRAIAITEASWTQIGHLTSYVAVLYGSEGTLVVEPRNGGRLLLADREHEDGVEIEVPPSPEELRNATAYFLHCIRHDRPIEGLCSPEVSRDAQEILEAGLLSASSGEAVSLPLPVY</sequence>
<evidence type="ECO:0000256" key="1">
    <source>
        <dbReference type="ARBA" id="ARBA00023002"/>
    </source>
</evidence>
<dbReference type="Proteomes" id="UP000317371">
    <property type="component" value="Unassembled WGS sequence"/>
</dbReference>
<gene>
    <name evidence="4" type="ORF">FKZ61_13920</name>
</gene>
<dbReference type="PANTHER" id="PTHR43818">
    <property type="entry name" value="BCDNA.GH03377"/>
    <property type="match status" value="1"/>
</dbReference>
<dbReference type="Gene3D" id="3.40.50.720">
    <property type="entry name" value="NAD(P)-binding Rossmann-like Domain"/>
    <property type="match status" value="1"/>
</dbReference>
<dbReference type="InParanoid" id="A0A540VE82"/>
<dbReference type="AlphaFoldDB" id="A0A540VE82"/>
<name>A0A540VE82_9CHLR</name>
<dbReference type="InterPro" id="IPR050463">
    <property type="entry name" value="Gfo/Idh/MocA_oxidrdct_glycsds"/>
</dbReference>
<dbReference type="RefSeq" id="WP_141610748.1">
    <property type="nucleotide sequence ID" value="NZ_VIGC02000017.1"/>
</dbReference>
<dbReference type="SUPFAM" id="SSF55347">
    <property type="entry name" value="Glyceraldehyde-3-phosphate dehydrogenase-like, C-terminal domain"/>
    <property type="match status" value="1"/>
</dbReference>
<dbReference type="InterPro" id="IPR036291">
    <property type="entry name" value="NAD(P)-bd_dom_sf"/>
</dbReference>
<dbReference type="SUPFAM" id="SSF51735">
    <property type="entry name" value="NAD(P)-binding Rossmann-fold domains"/>
    <property type="match status" value="1"/>
</dbReference>
<comment type="caution">
    <text evidence="4">The sequence shown here is derived from an EMBL/GenBank/DDBJ whole genome shotgun (WGS) entry which is preliminary data.</text>
</comment>
<keyword evidence="1" id="KW-0560">Oxidoreductase</keyword>
<dbReference type="EMBL" id="VIGC01000017">
    <property type="protein sequence ID" value="TQE95071.1"/>
    <property type="molecule type" value="Genomic_DNA"/>
</dbReference>
<feature type="domain" description="GFO/IDH/MocA-like oxidoreductase" evidence="3">
    <location>
        <begin position="134"/>
        <end position="260"/>
    </location>
</feature>